<dbReference type="PANTHER" id="PTHR43649:SF34">
    <property type="entry name" value="ABC TRANSPORTER PERIPLASMIC-BINDING PROTEIN YCJN-RELATED"/>
    <property type="match status" value="1"/>
</dbReference>
<dbReference type="PROSITE" id="PS51257">
    <property type="entry name" value="PROKAR_LIPOPROTEIN"/>
    <property type="match status" value="1"/>
</dbReference>
<protein>
    <submittedName>
        <fullName evidence="5">Extracellular solute-binding protein</fullName>
    </submittedName>
</protein>
<dbReference type="InterPro" id="IPR006061">
    <property type="entry name" value="SBP_1_CS"/>
</dbReference>
<dbReference type="InterPro" id="IPR006059">
    <property type="entry name" value="SBP"/>
</dbReference>
<evidence type="ECO:0000256" key="4">
    <source>
        <dbReference type="SAM" id="SignalP"/>
    </source>
</evidence>
<dbReference type="RefSeq" id="WP_216151301.1">
    <property type="nucleotide sequence ID" value="NZ_JAHLDV010000067.1"/>
</dbReference>
<proteinExistence type="inferred from homology"/>
<feature type="chain" id="PRO_5047094658" evidence="4">
    <location>
        <begin position="22"/>
        <end position="435"/>
    </location>
</feature>
<dbReference type="InterPro" id="IPR050490">
    <property type="entry name" value="Bact_solute-bd_prot1"/>
</dbReference>
<comment type="caution">
    <text evidence="5">The sequence shown here is derived from an EMBL/GenBank/DDBJ whole genome shotgun (WGS) entry which is preliminary data.</text>
</comment>
<reference evidence="5 6" key="1">
    <citation type="submission" date="2021-06" db="EMBL/GenBank/DDBJ databases">
        <title>Clostridia strains as spoilage organisms.</title>
        <authorList>
            <person name="Wambui J."/>
            <person name="Stephan R."/>
            <person name="Stevens M.J.A."/>
        </authorList>
    </citation>
    <scope>NUCLEOTIDE SEQUENCE [LARGE SCALE GENOMIC DNA]</scope>
    <source>
        <strain evidence="5 6">DSM 14204</strain>
    </source>
</reference>
<keyword evidence="6" id="KW-1185">Reference proteome</keyword>
<dbReference type="Proteomes" id="UP000776252">
    <property type="component" value="Unassembled WGS sequence"/>
</dbReference>
<dbReference type="PROSITE" id="PS01037">
    <property type="entry name" value="SBP_BACTERIAL_1"/>
    <property type="match status" value="1"/>
</dbReference>
<evidence type="ECO:0000256" key="1">
    <source>
        <dbReference type="ARBA" id="ARBA00008520"/>
    </source>
</evidence>
<comment type="similarity">
    <text evidence="1">Belongs to the bacterial solute-binding protein 1 family.</text>
</comment>
<dbReference type="PANTHER" id="PTHR43649">
    <property type="entry name" value="ARABINOSE-BINDING PROTEIN-RELATED"/>
    <property type="match status" value="1"/>
</dbReference>
<evidence type="ECO:0000256" key="3">
    <source>
        <dbReference type="ARBA" id="ARBA00022729"/>
    </source>
</evidence>
<feature type="signal peptide" evidence="4">
    <location>
        <begin position="1"/>
        <end position="21"/>
    </location>
</feature>
<accession>A0ABS6BY09</accession>
<gene>
    <name evidence="5" type="ORF">KPL37_17365</name>
</gene>
<organism evidence="5 6">
    <name type="scientific">Clostridium frigoris</name>
    <dbReference type="NCBI Taxonomy" id="205327"/>
    <lineage>
        <taxon>Bacteria</taxon>
        <taxon>Bacillati</taxon>
        <taxon>Bacillota</taxon>
        <taxon>Clostridia</taxon>
        <taxon>Eubacteriales</taxon>
        <taxon>Clostridiaceae</taxon>
        <taxon>Clostridium</taxon>
    </lineage>
</organism>
<keyword evidence="2" id="KW-0813">Transport</keyword>
<name>A0ABS6BY09_9CLOT</name>
<dbReference type="EMBL" id="JAHLDV010000067">
    <property type="protein sequence ID" value="MBU3161478.1"/>
    <property type="molecule type" value="Genomic_DNA"/>
</dbReference>
<sequence>MKKTKLIALMISCFMTASLVAGCGSSASTSTSTKPATDNKPVKITMLNTKGEIQTQLEDAAKAFTKANPKITLEIVPVPTGGSPFEKISAMYAAGNAPSLAMLDPGDIPKFKDKFLDLSSKKWVADASTGALDAAKVDGKSYGFPLAIEGYGIIYNKTVMTKAKIDTKTITTQDSLEAAFKKVKAAGVSPIVISPMDWSLAGHLLPIAYTNQGKNSVGTQKYLADLKAGTANLSTNKSFNGLVKTFDLMKEYNLDKKAPLDKKYENNQQDIATGKVGFWFMGNWTWNQIKAIDKTGDYGFIPVPTSNNASDYGNTQICAGPSKFIAIDKTNNDENQQAAAEKFLEWLIYSPAGQDILVNKCNAIPAFKNITLTLADPLGKSIKSYIDAGKIIPTIPNLPADHWSVLGADMQKYLAGKTDKEGLAKAIEAYWKSAQ</sequence>
<keyword evidence="3 4" id="KW-0732">Signal</keyword>
<evidence type="ECO:0000313" key="6">
    <source>
        <dbReference type="Proteomes" id="UP000776252"/>
    </source>
</evidence>
<evidence type="ECO:0000313" key="5">
    <source>
        <dbReference type="EMBL" id="MBU3161478.1"/>
    </source>
</evidence>
<evidence type="ECO:0000256" key="2">
    <source>
        <dbReference type="ARBA" id="ARBA00022448"/>
    </source>
</evidence>
<dbReference type="Pfam" id="PF13416">
    <property type="entry name" value="SBP_bac_8"/>
    <property type="match status" value="1"/>
</dbReference>